<dbReference type="InterPro" id="IPR014882">
    <property type="entry name" value="CathepsinC_exc"/>
</dbReference>
<feature type="signal peptide" evidence="1">
    <location>
        <begin position="1"/>
        <end position="20"/>
    </location>
</feature>
<dbReference type="AlphaFoldDB" id="A0A8P4KG61"/>
<accession>A0A8P4KG61</accession>
<reference evidence="3" key="1">
    <citation type="submission" date="2025-08" db="UniProtKB">
        <authorList>
            <consortium name="Ensembl"/>
        </authorList>
    </citation>
    <scope>IDENTIFICATION</scope>
</reference>
<organism evidence="3 4">
    <name type="scientific">Dicentrarchus labrax</name>
    <name type="common">European seabass</name>
    <name type="synonym">Morone labrax</name>
    <dbReference type="NCBI Taxonomy" id="13489"/>
    <lineage>
        <taxon>Eukaryota</taxon>
        <taxon>Metazoa</taxon>
        <taxon>Chordata</taxon>
        <taxon>Craniata</taxon>
        <taxon>Vertebrata</taxon>
        <taxon>Euteleostomi</taxon>
        <taxon>Actinopterygii</taxon>
        <taxon>Neopterygii</taxon>
        <taxon>Teleostei</taxon>
        <taxon>Neoteleostei</taxon>
        <taxon>Acanthomorphata</taxon>
        <taxon>Eupercaria</taxon>
        <taxon>Moronidae</taxon>
        <taxon>Dicentrarchus</taxon>
    </lineage>
</organism>
<evidence type="ECO:0000256" key="1">
    <source>
        <dbReference type="SAM" id="SignalP"/>
    </source>
</evidence>
<dbReference type="SUPFAM" id="SSF75001">
    <property type="entry name" value="Dipeptidyl peptidase I (cathepsin C), exclusion domain"/>
    <property type="match status" value="1"/>
</dbReference>
<feature type="chain" id="PRO_5035907421" evidence="1">
    <location>
        <begin position="21"/>
        <end position="130"/>
    </location>
</feature>
<dbReference type="Pfam" id="PF08773">
    <property type="entry name" value="CathepsinC_exc"/>
    <property type="match status" value="1"/>
</dbReference>
<dbReference type="Ensembl" id="ENSDLAT00005078688.1">
    <property type="protein sequence ID" value="ENSDLAP00005074944.1"/>
    <property type="gene ID" value="ENSDLAG00005017730.2"/>
</dbReference>
<evidence type="ECO:0000313" key="4">
    <source>
        <dbReference type="Proteomes" id="UP000694389"/>
    </source>
</evidence>
<dbReference type="Gene3D" id="2.40.128.80">
    <property type="entry name" value="Cathepsin C, exclusion domain"/>
    <property type="match status" value="1"/>
</dbReference>
<dbReference type="GeneTree" id="ENSGT00940000155787"/>
<evidence type="ECO:0000313" key="3">
    <source>
        <dbReference type="Ensembl" id="ENSDLAP00005074944.1"/>
    </source>
</evidence>
<keyword evidence="1" id="KW-0732">Signal</keyword>
<feature type="domain" description="Cathepsin C exclusion" evidence="2">
    <location>
        <begin position="21"/>
        <end position="102"/>
    </location>
</feature>
<dbReference type="InterPro" id="IPR036496">
    <property type="entry name" value="CathepsinC_exc_dom_sf"/>
</dbReference>
<proteinExistence type="predicted"/>
<reference evidence="3" key="2">
    <citation type="submission" date="2025-09" db="UniProtKB">
        <authorList>
            <consortium name="Ensembl"/>
        </authorList>
    </citation>
    <scope>IDENTIFICATION</scope>
</reference>
<protein>
    <submittedName>
        <fullName evidence="3">Cathepsin C</fullName>
    </submittedName>
</protein>
<sequence>MRLSGVLVCVFLLWVEGSWGDTPANCTYEDLVGTWVFQVSKGGRDKTINCSAEATGESTVTVTLEKLSVATDELGHTGFFTLIYNQGFEVVLNGYKWFGFFKDGYFRIRRGSDECAIESIAVAASPIPKL</sequence>
<name>A0A8P4KG61_DICLA</name>
<dbReference type="Proteomes" id="UP000694389">
    <property type="component" value="Unassembled WGS sequence"/>
</dbReference>
<evidence type="ECO:0000259" key="2">
    <source>
        <dbReference type="Pfam" id="PF08773"/>
    </source>
</evidence>
<keyword evidence="4" id="KW-1185">Reference proteome</keyword>